<dbReference type="RefSeq" id="WP_380605407.1">
    <property type="nucleotide sequence ID" value="NZ_JBHSDU010000015.1"/>
</dbReference>
<dbReference type="InterPro" id="IPR050570">
    <property type="entry name" value="Cell_wall_metabolism_enzyme"/>
</dbReference>
<evidence type="ECO:0000313" key="3">
    <source>
        <dbReference type="EMBL" id="MFC4314324.1"/>
    </source>
</evidence>
<reference evidence="4" key="1">
    <citation type="journal article" date="2019" name="Int. J. Syst. Evol. Microbiol.">
        <title>The Global Catalogue of Microorganisms (GCM) 10K type strain sequencing project: providing services to taxonomists for standard genome sequencing and annotation.</title>
        <authorList>
            <consortium name="The Broad Institute Genomics Platform"/>
            <consortium name="The Broad Institute Genome Sequencing Center for Infectious Disease"/>
            <person name="Wu L."/>
            <person name="Ma J."/>
        </authorList>
    </citation>
    <scope>NUCLEOTIDE SEQUENCE [LARGE SCALE GENOMIC DNA]</scope>
    <source>
        <strain evidence="4">CGMCC 1.10759</strain>
    </source>
</reference>
<dbReference type="PANTHER" id="PTHR21666">
    <property type="entry name" value="PEPTIDASE-RELATED"/>
    <property type="match status" value="1"/>
</dbReference>
<evidence type="ECO:0000259" key="2">
    <source>
        <dbReference type="Pfam" id="PF01551"/>
    </source>
</evidence>
<dbReference type="SUPFAM" id="SSF51261">
    <property type="entry name" value="Duplicated hybrid motif"/>
    <property type="match status" value="1"/>
</dbReference>
<name>A0ABV8T6D8_9GAMM</name>
<accession>A0ABV8T6D8</accession>
<feature type="domain" description="M23ase beta-sheet core" evidence="2">
    <location>
        <begin position="339"/>
        <end position="433"/>
    </location>
</feature>
<gene>
    <name evidence="3" type="ORF">ACFPN2_34990</name>
</gene>
<proteinExistence type="predicted"/>
<dbReference type="CDD" id="cd12797">
    <property type="entry name" value="M23_peptidase"/>
    <property type="match status" value="1"/>
</dbReference>
<dbReference type="InterPro" id="IPR011055">
    <property type="entry name" value="Dup_hybrid_motif"/>
</dbReference>
<dbReference type="Proteomes" id="UP001595904">
    <property type="component" value="Unassembled WGS sequence"/>
</dbReference>
<dbReference type="Gene3D" id="2.70.70.10">
    <property type="entry name" value="Glucose Permease (Domain IIA)"/>
    <property type="match status" value="1"/>
</dbReference>
<keyword evidence="1" id="KW-0732">Signal</keyword>
<keyword evidence="4" id="KW-1185">Reference proteome</keyword>
<dbReference type="EMBL" id="JBHSDU010000015">
    <property type="protein sequence ID" value="MFC4314324.1"/>
    <property type="molecule type" value="Genomic_DNA"/>
</dbReference>
<comment type="caution">
    <text evidence="3">The sequence shown here is derived from an EMBL/GenBank/DDBJ whole genome shotgun (WGS) entry which is preliminary data.</text>
</comment>
<protein>
    <submittedName>
        <fullName evidence="3">M23 family metallopeptidase</fullName>
        <ecNumber evidence="3">3.4.24.-</ecNumber>
    </submittedName>
</protein>
<evidence type="ECO:0000256" key="1">
    <source>
        <dbReference type="ARBA" id="ARBA00022729"/>
    </source>
</evidence>
<dbReference type="EC" id="3.4.24.-" evidence="3"/>
<keyword evidence="3" id="KW-0378">Hydrolase</keyword>
<dbReference type="PANTHER" id="PTHR21666:SF289">
    <property type="entry name" value="L-ALA--D-GLU ENDOPEPTIDASE"/>
    <property type="match status" value="1"/>
</dbReference>
<organism evidence="3 4">
    <name type="scientific">Steroidobacter flavus</name>
    <dbReference type="NCBI Taxonomy" id="1842136"/>
    <lineage>
        <taxon>Bacteria</taxon>
        <taxon>Pseudomonadati</taxon>
        <taxon>Pseudomonadota</taxon>
        <taxon>Gammaproteobacteria</taxon>
        <taxon>Steroidobacterales</taxon>
        <taxon>Steroidobacteraceae</taxon>
        <taxon>Steroidobacter</taxon>
    </lineage>
</organism>
<dbReference type="GO" id="GO:0016787">
    <property type="term" value="F:hydrolase activity"/>
    <property type="evidence" value="ECO:0007669"/>
    <property type="project" value="UniProtKB-KW"/>
</dbReference>
<evidence type="ECO:0000313" key="4">
    <source>
        <dbReference type="Proteomes" id="UP001595904"/>
    </source>
</evidence>
<dbReference type="InterPro" id="IPR016047">
    <property type="entry name" value="M23ase_b-sheet_dom"/>
</dbReference>
<sequence length="462" mass="49997">MRTFLVLIVLLVAGAGGAWYWAGTQPGPKIEILEPTKGVGQTGQMVIEVGAPRDRLQQLDVYLEQNGERKATLFSLSDAAQASMLTPQADKVRIARTVGKQDLPDLQSGKARIVASVVSPVLFGFRTVSASADHEFEVHLTPPPVSVQSIHHFINQGGSEVVVYRTAAGAKSGVRVGDKEYPGFPAAGAGIAGASPELHVAFFALLWNQDPSTQISLFARDDYGNESRASFDYKVIPKKFRQSRIPLDDRFLGKVVPAILASTPDFKVQDPADLVASFLAINRDLRQQNNATITELAQHSSPRILWQDTFKQLANTAVEAGFADQRSYIYRDQSIDQQTHLGFDLASTSNAPVHASNSGTIVLAGWLGIYGNCVIIDHGMGLQSLYGHLSSIAVKVGDKVAANQELGRTGSTGMAGGDHLHFTMLLNGNAVTPVDWWSKQWIQDRIIRKFREADIGAPAGTN</sequence>
<dbReference type="Pfam" id="PF01551">
    <property type="entry name" value="Peptidase_M23"/>
    <property type="match status" value="1"/>
</dbReference>